<evidence type="ECO:0000256" key="1">
    <source>
        <dbReference type="ARBA" id="ARBA00022729"/>
    </source>
</evidence>
<dbReference type="InterPro" id="IPR036514">
    <property type="entry name" value="SGNH_hydro_sf"/>
</dbReference>
<dbReference type="PANTHER" id="PTHR45642">
    <property type="entry name" value="GDSL ESTERASE/LIPASE EXL3"/>
    <property type="match status" value="1"/>
</dbReference>
<dbReference type="GO" id="GO:0016788">
    <property type="term" value="F:hydrolase activity, acting on ester bonds"/>
    <property type="evidence" value="ECO:0007669"/>
    <property type="project" value="InterPro"/>
</dbReference>
<comment type="caution">
    <text evidence="4">The sequence shown here is derived from an EMBL/GenBank/DDBJ whole genome shotgun (WGS) entry which is preliminary data.</text>
</comment>
<feature type="signal peptide" evidence="2">
    <location>
        <begin position="1"/>
        <end position="19"/>
    </location>
</feature>
<keyword evidence="5" id="KW-1185">Reference proteome</keyword>
<dbReference type="Gene3D" id="3.40.50.1110">
    <property type="entry name" value="SGNH hydrolase"/>
    <property type="match status" value="1"/>
</dbReference>
<dbReference type="SMART" id="SM00236">
    <property type="entry name" value="fCBD"/>
    <property type="match status" value="1"/>
</dbReference>
<evidence type="ECO:0000256" key="2">
    <source>
        <dbReference type="SAM" id="SignalP"/>
    </source>
</evidence>
<dbReference type="GO" id="GO:0005576">
    <property type="term" value="C:extracellular region"/>
    <property type="evidence" value="ECO:0007669"/>
    <property type="project" value="InterPro"/>
</dbReference>
<dbReference type="Pfam" id="PF00657">
    <property type="entry name" value="Lipase_GDSL"/>
    <property type="match status" value="1"/>
</dbReference>
<protein>
    <recommendedName>
        <fullName evidence="3">CBM1 domain-containing protein</fullName>
    </recommendedName>
</protein>
<dbReference type="SUPFAM" id="SSF52266">
    <property type="entry name" value="SGNH hydrolase"/>
    <property type="match status" value="1"/>
</dbReference>
<dbReference type="GO" id="GO:0030248">
    <property type="term" value="F:cellulose binding"/>
    <property type="evidence" value="ECO:0007669"/>
    <property type="project" value="InterPro"/>
</dbReference>
<gene>
    <name evidence="4" type="ORF">B0T17DRAFT_653825</name>
</gene>
<dbReference type="InterPro" id="IPR001087">
    <property type="entry name" value="GDSL"/>
</dbReference>
<evidence type="ECO:0000313" key="5">
    <source>
        <dbReference type="Proteomes" id="UP001174934"/>
    </source>
</evidence>
<proteinExistence type="predicted"/>
<evidence type="ECO:0000259" key="3">
    <source>
        <dbReference type="PROSITE" id="PS51164"/>
    </source>
</evidence>
<sequence>MKGALLVFFAVAAPALVAADVALYGQCGGVGYTGSTACTTKAVCTSYNSWYYQCVPGTAAPATTATSSVSPVTTSKAVTTTTAQASTGTALKTSTTVASTSSTSTPSSSAGTKYLIAFGDSYSQTGFNIDSTKPSPGNPLGNPALPGWTASGGLNWVGFLASQLNSSTLLTYNFAYGGATTNASLVTPYAPTVLSFVDQVAQFSRSIASHPSYAPWTGADTLVAVWMGVNDVGNSWWLDTYAGLLEKIMDSYFGQLQVVYEAGGRNFVLLGVPPIQKTPAVLASDAASQAAEAVAIGKYNDAIAARLTAFKAKNSGVTAKVVDTTAPFDKALSNPTAYGSPDATCYNGDGVSCLWFNDYHPGVAINKLVAQDVAAAWKGSFF</sequence>
<accession>A0AA39XB11</accession>
<keyword evidence="1 2" id="KW-0732">Signal</keyword>
<dbReference type="InterPro" id="IPR000254">
    <property type="entry name" value="CBD"/>
</dbReference>
<reference evidence="4" key="1">
    <citation type="submission" date="2023-06" db="EMBL/GenBank/DDBJ databases">
        <title>Genome-scale phylogeny and comparative genomics of the fungal order Sordariales.</title>
        <authorList>
            <consortium name="Lawrence Berkeley National Laboratory"/>
            <person name="Hensen N."/>
            <person name="Bonometti L."/>
            <person name="Westerberg I."/>
            <person name="Brannstrom I.O."/>
            <person name="Guillou S."/>
            <person name="Cros-Aarteil S."/>
            <person name="Calhoun S."/>
            <person name="Haridas S."/>
            <person name="Kuo A."/>
            <person name="Mondo S."/>
            <person name="Pangilinan J."/>
            <person name="Riley R."/>
            <person name="LaButti K."/>
            <person name="Andreopoulos B."/>
            <person name="Lipzen A."/>
            <person name="Chen C."/>
            <person name="Yanf M."/>
            <person name="Daum C."/>
            <person name="Ng V."/>
            <person name="Clum A."/>
            <person name="Steindorff A."/>
            <person name="Ohm R."/>
            <person name="Martin F."/>
            <person name="Silar P."/>
            <person name="Natvig D."/>
            <person name="Lalanne C."/>
            <person name="Gautier V."/>
            <person name="Ament-velasquez S.L."/>
            <person name="Kruys A."/>
            <person name="Hutchinson M.I."/>
            <person name="Powell A.J."/>
            <person name="Barry K."/>
            <person name="Miller A.N."/>
            <person name="Grigoriev I.V."/>
            <person name="Debuchy R."/>
            <person name="Gladieux P."/>
            <person name="Thoren M.H."/>
            <person name="Johannesson H."/>
        </authorList>
    </citation>
    <scope>NUCLEOTIDE SEQUENCE</scope>
    <source>
        <strain evidence="4">SMH3391-2</strain>
    </source>
</reference>
<dbReference type="Proteomes" id="UP001174934">
    <property type="component" value="Unassembled WGS sequence"/>
</dbReference>
<organism evidence="4 5">
    <name type="scientific">Bombardia bombarda</name>
    <dbReference type="NCBI Taxonomy" id="252184"/>
    <lineage>
        <taxon>Eukaryota</taxon>
        <taxon>Fungi</taxon>
        <taxon>Dikarya</taxon>
        <taxon>Ascomycota</taxon>
        <taxon>Pezizomycotina</taxon>
        <taxon>Sordariomycetes</taxon>
        <taxon>Sordariomycetidae</taxon>
        <taxon>Sordariales</taxon>
        <taxon>Lasiosphaeriaceae</taxon>
        <taxon>Bombardia</taxon>
    </lineage>
</organism>
<feature type="domain" description="CBM1" evidence="3">
    <location>
        <begin position="19"/>
        <end position="55"/>
    </location>
</feature>
<name>A0AA39XB11_9PEZI</name>
<dbReference type="CDD" id="cd01846">
    <property type="entry name" value="fatty_acyltransferase_like"/>
    <property type="match status" value="1"/>
</dbReference>
<dbReference type="GO" id="GO:0005975">
    <property type="term" value="P:carbohydrate metabolic process"/>
    <property type="evidence" value="ECO:0007669"/>
    <property type="project" value="InterPro"/>
</dbReference>
<dbReference type="PROSITE" id="PS51164">
    <property type="entry name" value="CBM1_2"/>
    <property type="match status" value="1"/>
</dbReference>
<dbReference type="InterPro" id="IPR050592">
    <property type="entry name" value="GDSL_lipolytic_enzyme"/>
</dbReference>
<dbReference type="EMBL" id="JAULSR010000002">
    <property type="protein sequence ID" value="KAK0630371.1"/>
    <property type="molecule type" value="Genomic_DNA"/>
</dbReference>
<feature type="chain" id="PRO_5041407955" description="CBM1 domain-containing protein" evidence="2">
    <location>
        <begin position="20"/>
        <end position="382"/>
    </location>
</feature>
<dbReference type="PROSITE" id="PS00562">
    <property type="entry name" value="CBM1_1"/>
    <property type="match status" value="1"/>
</dbReference>
<evidence type="ECO:0000313" key="4">
    <source>
        <dbReference type="EMBL" id="KAK0630371.1"/>
    </source>
</evidence>
<dbReference type="SUPFAM" id="SSF57180">
    <property type="entry name" value="Cellulose-binding domain"/>
    <property type="match status" value="1"/>
</dbReference>
<dbReference type="PANTHER" id="PTHR45642:SF139">
    <property type="entry name" value="SGNH HYDROLASE-TYPE ESTERASE DOMAIN-CONTAINING PROTEIN"/>
    <property type="match status" value="1"/>
</dbReference>
<dbReference type="AlphaFoldDB" id="A0AA39XB11"/>
<dbReference type="InterPro" id="IPR035971">
    <property type="entry name" value="CBD_sf"/>
</dbReference>
<dbReference type="Pfam" id="PF00734">
    <property type="entry name" value="CBM_1"/>
    <property type="match status" value="1"/>
</dbReference>